<keyword evidence="3" id="KW-0479">Metal-binding</keyword>
<name>A0A7N1A5Z6_KALFE</name>
<keyword evidence="9" id="KW-0539">Nucleus</keyword>
<dbReference type="EnsemblPlants" id="Kaladp0423s0008.1.v1.1">
    <property type="protein sequence ID" value="Kaladp0423s0008.1.v1.1"/>
    <property type="gene ID" value="Kaladp0423s0008.v1.1"/>
</dbReference>
<proteinExistence type="inferred from homology"/>
<dbReference type="InterPro" id="IPR048540">
    <property type="entry name" value="Rrn7_cyclin_N"/>
</dbReference>
<evidence type="ECO:0000256" key="8">
    <source>
        <dbReference type="ARBA" id="ARBA00023163"/>
    </source>
</evidence>
<comment type="similarity">
    <text evidence="2">Belongs to the RRN7/TAF1B family.</text>
</comment>
<dbReference type="PANTHER" id="PTHR31576">
    <property type="entry name" value="TATA BOX-BINDING PROTEIN-ASSOCIATED FACTOR RNA POLYMERASE I SUBUNIT B"/>
    <property type="match status" value="1"/>
</dbReference>
<dbReference type="GO" id="GO:0001164">
    <property type="term" value="F:RNA polymerase I core promoter sequence-specific DNA binding"/>
    <property type="evidence" value="ECO:0007669"/>
    <property type="project" value="InterPro"/>
</dbReference>
<sequence length="344" mass="38924">MKIDEAAAGDELSGPLDFGFTMGYEADDEARYKCTYNEVRMRYVMGIQLMLEMQCKALVESFGVTPLICGLASSIWLRFVAASQVFDDDWADNAISESEVRNSGLPEDIEHPPRFYREFRNSHGERAIMIWYKSLRKMIPLSSSLAVSYLACHVARESVLSTDILKGTLEGKLPYLAAFTEIEKLFASHSNVFPLSANFMFRPSEVVPVQKLQAMAAQVADTIGLELPPVNFHAIASRYLKQMSLPVEKILHHADRVVDWSMPAELWLSVNESRLPSRIYVMAVLIVSIRIVYNIHGFGVWEKSLCNHERRFDSKVSSQPRSECSGGARKFFLRGQNYIIKHLG</sequence>
<dbReference type="Gramene" id="Kaladp0423s0008.1.v1.1">
    <property type="protein sequence ID" value="Kaladp0423s0008.1.v1.1"/>
    <property type="gene ID" value="Kaladp0423s0008.v1.1"/>
</dbReference>
<dbReference type="Proteomes" id="UP000594263">
    <property type="component" value="Unplaced"/>
</dbReference>
<dbReference type="AlphaFoldDB" id="A0A7N1A5Z6"/>
<evidence type="ECO:0000256" key="5">
    <source>
        <dbReference type="ARBA" id="ARBA00022833"/>
    </source>
</evidence>
<evidence type="ECO:0000256" key="7">
    <source>
        <dbReference type="ARBA" id="ARBA00023125"/>
    </source>
</evidence>
<evidence type="ECO:0000256" key="1">
    <source>
        <dbReference type="ARBA" id="ARBA00004604"/>
    </source>
</evidence>
<dbReference type="GO" id="GO:0070860">
    <property type="term" value="C:RNA polymerase I core factor complex"/>
    <property type="evidence" value="ECO:0007669"/>
    <property type="project" value="InterPro"/>
</dbReference>
<evidence type="ECO:0000313" key="11">
    <source>
        <dbReference type="EnsemblPlants" id="Kaladp0423s0008.1.v1.1"/>
    </source>
</evidence>
<dbReference type="GO" id="GO:0008270">
    <property type="term" value="F:zinc ion binding"/>
    <property type="evidence" value="ECO:0007669"/>
    <property type="project" value="UniProtKB-KW"/>
</dbReference>
<evidence type="ECO:0000256" key="3">
    <source>
        <dbReference type="ARBA" id="ARBA00022723"/>
    </source>
</evidence>
<evidence type="ECO:0000313" key="12">
    <source>
        <dbReference type="Proteomes" id="UP000594263"/>
    </source>
</evidence>
<reference evidence="11" key="1">
    <citation type="submission" date="2021-01" db="UniProtKB">
        <authorList>
            <consortium name="EnsemblPlants"/>
        </authorList>
    </citation>
    <scope>IDENTIFICATION</scope>
</reference>
<keyword evidence="7" id="KW-0238">DNA-binding</keyword>
<organism evidence="11 12">
    <name type="scientific">Kalanchoe fedtschenkoi</name>
    <name type="common">Lavender scallops</name>
    <name type="synonym">South American air plant</name>
    <dbReference type="NCBI Taxonomy" id="63787"/>
    <lineage>
        <taxon>Eukaryota</taxon>
        <taxon>Viridiplantae</taxon>
        <taxon>Streptophyta</taxon>
        <taxon>Embryophyta</taxon>
        <taxon>Tracheophyta</taxon>
        <taxon>Spermatophyta</taxon>
        <taxon>Magnoliopsida</taxon>
        <taxon>eudicotyledons</taxon>
        <taxon>Gunneridae</taxon>
        <taxon>Pentapetalae</taxon>
        <taxon>Saxifragales</taxon>
        <taxon>Crassulaceae</taxon>
        <taxon>Kalanchoe</taxon>
    </lineage>
</organism>
<comment type="subcellular location">
    <subcellularLocation>
        <location evidence="1">Nucleus</location>
        <location evidence="1">Nucleolus</location>
    </subcellularLocation>
</comment>
<evidence type="ECO:0000259" key="10">
    <source>
        <dbReference type="Pfam" id="PF20644"/>
    </source>
</evidence>
<dbReference type="Pfam" id="PF20644">
    <property type="entry name" value="Rrn7_cyclin_N"/>
    <property type="match status" value="1"/>
</dbReference>
<evidence type="ECO:0000256" key="9">
    <source>
        <dbReference type="ARBA" id="ARBA00023242"/>
    </source>
</evidence>
<feature type="domain" description="Rrn7/TAF1B N-terminal cyclin" evidence="10">
    <location>
        <begin position="47"/>
        <end position="182"/>
    </location>
</feature>
<evidence type="ECO:0000256" key="6">
    <source>
        <dbReference type="ARBA" id="ARBA00023015"/>
    </source>
</evidence>
<keyword evidence="12" id="KW-1185">Reference proteome</keyword>
<dbReference type="GO" id="GO:0042790">
    <property type="term" value="P:nucleolar large rRNA transcription by RNA polymerase I"/>
    <property type="evidence" value="ECO:0007669"/>
    <property type="project" value="TreeGrafter"/>
</dbReference>
<keyword evidence="5" id="KW-0862">Zinc</keyword>
<dbReference type="InterPro" id="IPR033599">
    <property type="entry name" value="TAF1B/Rrn7"/>
</dbReference>
<evidence type="ECO:0000256" key="4">
    <source>
        <dbReference type="ARBA" id="ARBA00022771"/>
    </source>
</evidence>
<keyword evidence="8" id="KW-0804">Transcription</keyword>
<dbReference type="OMA" id="MIYNING"/>
<dbReference type="PANTHER" id="PTHR31576:SF2">
    <property type="entry name" value="TATA BOX-BINDING PROTEIN-ASSOCIATED FACTOR RNA POLYMERASE I SUBUNIT B"/>
    <property type="match status" value="1"/>
</dbReference>
<keyword evidence="6" id="KW-0805">Transcription regulation</keyword>
<keyword evidence="4" id="KW-0863">Zinc-finger</keyword>
<evidence type="ECO:0000256" key="2">
    <source>
        <dbReference type="ARBA" id="ARBA00006899"/>
    </source>
</evidence>
<accession>A0A7N1A5Z6</accession>
<protein>
    <recommendedName>
        <fullName evidence="10">Rrn7/TAF1B N-terminal cyclin domain-containing protein</fullName>
    </recommendedName>
</protein>